<dbReference type="InterPro" id="IPR050951">
    <property type="entry name" value="Retrovirus_Pol_polyprotein"/>
</dbReference>
<organism evidence="2">
    <name type="scientific">Solanum chilense</name>
    <name type="common">Tomato</name>
    <name type="synonym">Lycopersicon chilense</name>
    <dbReference type="NCBI Taxonomy" id="4083"/>
    <lineage>
        <taxon>Eukaryota</taxon>
        <taxon>Viridiplantae</taxon>
        <taxon>Streptophyta</taxon>
        <taxon>Embryophyta</taxon>
        <taxon>Tracheophyta</taxon>
        <taxon>Spermatophyta</taxon>
        <taxon>Magnoliopsida</taxon>
        <taxon>eudicotyledons</taxon>
        <taxon>Gunneridae</taxon>
        <taxon>Pentapetalae</taxon>
        <taxon>asterids</taxon>
        <taxon>lamiids</taxon>
        <taxon>Solanales</taxon>
        <taxon>Solanaceae</taxon>
        <taxon>Solanoideae</taxon>
        <taxon>Solaneae</taxon>
        <taxon>Solanum</taxon>
        <taxon>Solanum subgen. Lycopersicon</taxon>
    </lineage>
</organism>
<dbReference type="PANTHER" id="PTHR37984">
    <property type="entry name" value="PROTEIN CBG26694"/>
    <property type="match status" value="1"/>
</dbReference>
<sequence>MKKRLPMWESLPRCDQFPHFEEDVNDDQAPLNPPPLTDDNIRFAVFQIAQAGTTQAQDTTTQSQSMTAQAKLEVLPRANQHVCNMASRLRDFTRMNRPTFYGSKVEEHPYEFIDEIYKILHAVGLSTSEKVDLATYLLKLFPKEKRESKVVYFINLFQGDARAKRKSRYAKRERSFDGGSSKSRLATQDKPRFKKRVSNKIPSKFPKALYDMVSNPKHKKGKGTSSPNEKPTCRNGHKDRDCSNMKGQDKGSGQVLAICSNDDPKKNRFYALRCRGEQKISPDVVTEWKRGNSIPKGRIISSLKACKIISKGSLYHIKYGSFGMCVEYRQLNKVTVYNKYPLPRIDDFFDQLQRASYFSKIDLRLRFVDNFASLASTLTTLTKKSKKFELAEACEKRFQMLKNRLTFALVLTLHEGVRIEYSPIGGIVVHYNFESSFEVEVKSKQHLDQALMVLKESILDGLRSLILEEAHGSITPFIRVRRRCTMTLGKYFGPKCIGDPESILPIEGLGVKDNLYFEDVEVQIIDIQVRKLRNKEVASVKLLLRNHLVEGATWEAEANMKYSYPLLFGN</sequence>
<comment type="caution">
    <text evidence="2">The sequence shown here is derived from an EMBL/GenBank/DDBJ whole genome shotgun (WGS) entry which is preliminary data.</text>
</comment>
<dbReference type="EMBL" id="RXGB01000037">
    <property type="protein sequence ID" value="TMX05622.1"/>
    <property type="molecule type" value="Genomic_DNA"/>
</dbReference>
<dbReference type="AlphaFoldDB" id="A0A6N2CKW4"/>
<dbReference type="PANTHER" id="PTHR37984:SF5">
    <property type="entry name" value="PROTEIN NYNRIN-LIKE"/>
    <property type="match status" value="1"/>
</dbReference>
<dbReference type="Gene3D" id="3.10.10.10">
    <property type="entry name" value="HIV Type 1 Reverse Transcriptase, subunit A, domain 1"/>
    <property type="match status" value="1"/>
</dbReference>
<dbReference type="InterPro" id="IPR043128">
    <property type="entry name" value="Rev_trsase/Diguanyl_cyclase"/>
</dbReference>
<dbReference type="SUPFAM" id="SSF56672">
    <property type="entry name" value="DNA/RNA polymerases"/>
    <property type="match status" value="1"/>
</dbReference>
<evidence type="ECO:0000313" key="2">
    <source>
        <dbReference type="EMBL" id="TMX05622.1"/>
    </source>
</evidence>
<feature type="region of interest" description="Disordered" evidence="1">
    <location>
        <begin position="211"/>
        <end position="257"/>
    </location>
</feature>
<name>A0A6N2CKW4_SOLCI</name>
<feature type="region of interest" description="Disordered" evidence="1">
    <location>
        <begin position="167"/>
        <end position="198"/>
    </location>
</feature>
<protein>
    <submittedName>
        <fullName evidence="2">Uncharacterized protein</fullName>
    </submittedName>
</protein>
<accession>A0A6N2CKW4</accession>
<proteinExistence type="predicted"/>
<dbReference type="Gene3D" id="3.30.70.270">
    <property type="match status" value="1"/>
</dbReference>
<dbReference type="InterPro" id="IPR043502">
    <property type="entry name" value="DNA/RNA_pol_sf"/>
</dbReference>
<gene>
    <name evidence="2" type="ORF">EJD97_014308</name>
</gene>
<evidence type="ECO:0000256" key="1">
    <source>
        <dbReference type="SAM" id="MobiDB-lite"/>
    </source>
</evidence>
<feature type="compositionally biased region" description="Basic and acidic residues" evidence="1">
    <location>
        <begin position="236"/>
        <end position="249"/>
    </location>
</feature>
<reference evidence="2" key="1">
    <citation type="submission" date="2019-05" db="EMBL/GenBank/DDBJ databases">
        <title>The de novo reference genome and transcriptome assemblies of the wild tomato species Solanum chilense.</title>
        <authorList>
            <person name="Stam R."/>
            <person name="Nosenko T."/>
            <person name="Hoerger A.C."/>
            <person name="Stephan W."/>
            <person name="Seidel M.A."/>
            <person name="Kuhn J.M.M."/>
            <person name="Haberer G."/>
            <person name="Tellier A."/>
        </authorList>
    </citation>
    <scope>NUCLEOTIDE SEQUENCE</scope>
    <source>
        <tissue evidence="2">Mature leaves</tissue>
    </source>
</reference>